<comment type="caution">
    <text evidence="2">The sequence shown here is derived from an EMBL/GenBank/DDBJ whole genome shotgun (WGS) entry which is preliminary data.</text>
</comment>
<dbReference type="InterPro" id="IPR009686">
    <property type="entry name" value="Senescence/spartin_C"/>
</dbReference>
<gene>
    <name evidence="2" type="ORF">BGZ65_005937</name>
</gene>
<dbReference type="OrthoDB" id="20821at2759"/>
<sequence>MSKSNPLSDMPTTIQIVLSIPKATIYHGSDKSSAKKLIGTGELRVYSSIVHNASELRGPPQDRAPPTTFFTLETNLTSPKSHKSLITHPLMPSSTAEKIAEKIWRFSIPGGGFLVVQLPGASVSDIMALENLLTDRIVYTNQHKLRNQLALVDDVGQVYGLMDEEVEVEDDDNVSLSENRKSPVVVRAIEPQDDNDGKPLKLKVSVPCADDMADYLTSASQSFGDSLVRGATMVAGGIVSSSAFINSKIPETQKPLQISPSIKNRVRCLTKVSRTTLNLTGRAKSAVISKAFDTGYRALKHWTAKDDPQNYSTMQNFCYSILNSAGIIIQATEDSI</sequence>
<evidence type="ECO:0000313" key="2">
    <source>
        <dbReference type="EMBL" id="KAF9951458.1"/>
    </source>
</evidence>
<dbReference type="Pfam" id="PF06911">
    <property type="entry name" value="Senescence"/>
    <property type="match status" value="1"/>
</dbReference>
<feature type="non-terminal residue" evidence="2">
    <location>
        <position position="336"/>
    </location>
</feature>
<accession>A0A9P6LYJ6</accession>
<feature type="domain" description="Senescence" evidence="1">
    <location>
        <begin position="215"/>
        <end position="334"/>
    </location>
</feature>
<evidence type="ECO:0000313" key="3">
    <source>
        <dbReference type="Proteomes" id="UP000749646"/>
    </source>
</evidence>
<organism evidence="2 3">
    <name type="scientific">Modicella reniformis</name>
    <dbReference type="NCBI Taxonomy" id="1440133"/>
    <lineage>
        <taxon>Eukaryota</taxon>
        <taxon>Fungi</taxon>
        <taxon>Fungi incertae sedis</taxon>
        <taxon>Mucoromycota</taxon>
        <taxon>Mortierellomycotina</taxon>
        <taxon>Mortierellomycetes</taxon>
        <taxon>Mortierellales</taxon>
        <taxon>Mortierellaceae</taxon>
        <taxon>Modicella</taxon>
    </lineage>
</organism>
<protein>
    <recommendedName>
        <fullName evidence="1">Senescence domain-containing protein</fullName>
    </recommendedName>
</protein>
<name>A0A9P6LYJ6_9FUNG</name>
<keyword evidence="3" id="KW-1185">Reference proteome</keyword>
<evidence type="ECO:0000259" key="1">
    <source>
        <dbReference type="Pfam" id="PF06911"/>
    </source>
</evidence>
<dbReference type="AlphaFoldDB" id="A0A9P6LYJ6"/>
<dbReference type="EMBL" id="JAAAHW010007080">
    <property type="protein sequence ID" value="KAF9951458.1"/>
    <property type="molecule type" value="Genomic_DNA"/>
</dbReference>
<proteinExistence type="predicted"/>
<dbReference type="Proteomes" id="UP000749646">
    <property type="component" value="Unassembled WGS sequence"/>
</dbReference>
<reference evidence="2" key="1">
    <citation type="journal article" date="2020" name="Fungal Divers.">
        <title>Resolving the Mortierellaceae phylogeny through synthesis of multi-gene phylogenetics and phylogenomics.</title>
        <authorList>
            <person name="Vandepol N."/>
            <person name="Liber J."/>
            <person name="Desiro A."/>
            <person name="Na H."/>
            <person name="Kennedy M."/>
            <person name="Barry K."/>
            <person name="Grigoriev I.V."/>
            <person name="Miller A.N."/>
            <person name="O'Donnell K."/>
            <person name="Stajich J.E."/>
            <person name="Bonito G."/>
        </authorList>
    </citation>
    <scope>NUCLEOTIDE SEQUENCE</scope>
    <source>
        <strain evidence="2">MES-2147</strain>
    </source>
</reference>